<keyword evidence="4 12" id="KW-0813">Transport</keyword>
<evidence type="ECO:0000256" key="8">
    <source>
        <dbReference type="ARBA" id="ARBA00022989"/>
    </source>
</evidence>
<evidence type="ECO:0000256" key="12">
    <source>
        <dbReference type="RuleBase" id="RU003661"/>
    </source>
</evidence>
<keyword evidence="5 12" id="KW-0138">CF(0)</keyword>
<organism evidence="14">
    <name type="scientific">Cosmoscarta dorsimacula</name>
    <dbReference type="NCBI Taxonomy" id="797793"/>
    <lineage>
        <taxon>Eukaryota</taxon>
        <taxon>Metazoa</taxon>
        <taxon>Ecdysozoa</taxon>
        <taxon>Arthropoda</taxon>
        <taxon>Hexapoda</taxon>
        <taxon>Insecta</taxon>
        <taxon>Pterygota</taxon>
        <taxon>Neoptera</taxon>
        <taxon>Paraneoptera</taxon>
        <taxon>Hemiptera</taxon>
        <taxon>Auchenorrhyncha</taxon>
        <taxon>Cercopoidea</taxon>
        <taxon>Cercopidae</taxon>
        <taxon>Cercopinae</taxon>
        <taxon>Cosmoscarta</taxon>
    </lineage>
</organism>
<dbReference type="EMBL" id="MG599490">
    <property type="protein sequence ID" value="AZJ53293.1"/>
    <property type="molecule type" value="Genomic_DNA"/>
</dbReference>
<dbReference type="Pfam" id="PF00895">
    <property type="entry name" value="ATP-synt_8"/>
    <property type="match status" value="1"/>
</dbReference>
<proteinExistence type="inferred from homology"/>
<comment type="similarity">
    <text evidence="2 12">Belongs to the ATPase protein 8 family.</text>
</comment>
<dbReference type="GO" id="GO:0015078">
    <property type="term" value="F:proton transmembrane transporter activity"/>
    <property type="evidence" value="ECO:0007669"/>
    <property type="project" value="InterPro"/>
</dbReference>
<evidence type="ECO:0000313" key="14">
    <source>
        <dbReference type="EMBL" id="AZJ53293.1"/>
    </source>
</evidence>
<reference evidence="14" key="1">
    <citation type="submission" date="2017-12" db="EMBL/GenBank/DDBJ databases">
        <title>Comparative analysis of the mitochondrial genomes of Oriental spittlebug trible Cosmoscartini: insights into the relationships among closely related taxa.</title>
        <authorList>
            <person name="Su T."/>
        </authorList>
    </citation>
    <scope>NUCLEOTIDE SEQUENCE</scope>
</reference>
<geneLocation type="mitochondrion" evidence="14"/>
<evidence type="ECO:0000256" key="11">
    <source>
        <dbReference type="ARBA" id="ARBA00023136"/>
    </source>
</evidence>
<evidence type="ECO:0000256" key="6">
    <source>
        <dbReference type="ARBA" id="ARBA00022692"/>
    </source>
</evidence>
<evidence type="ECO:0000256" key="4">
    <source>
        <dbReference type="ARBA" id="ARBA00022448"/>
    </source>
</evidence>
<accession>A0A3Q8RZ95</accession>
<feature type="transmembrane region" description="Helical" evidence="13">
    <location>
        <begin position="6"/>
        <end position="31"/>
    </location>
</feature>
<protein>
    <recommendedName>
        <fullName evidence="12">ATP synthase complex subunit 8</fullName>
    </recommendedName>
</protein>
<evidence type="ECO:0000256" key="7">
    <source>
        <dbReference type="ARBA" id="ARBA00022781"/>
    </source>
</evidence>
<dbReference type="InterPro" id="IPR001421">
    <property type="entry name" value="ATP8_metazoa"/>
</dbReference>
<dbReference type="CTD" id="4509"/>
<name>A0A3Q8RZ95_9HEMI</name>
<evidence type="ECO:0000256" key="2">
    <source>
        <dbReference type="ARBA" id="ARBA00008892"/>
    </source>
</evidence>
<keyword evidence="11 13" id="KW-0472">Membrane</keyword>
<sequence>MPQMAPMWWTMLFLMFNLTFLLLNMLMYFIINFNNKMKFNKMMKNQMIWKW</sequence>
<dbReference type="GO" id="GO:0031966">
    <property type="term" value="C:mitochondrial membrane"/>
    <property type="evidence" value="ECO:0007669"/>
    <property type="project" value="UniProtKB-SubCell"/>
</dbReference>
<keyword evidence="10 12" id="KW-0496">Mitochondrion</keyword>
<dbReference type="RefSeq" id="YP_009544118.1">
    <property type="nucleotide sequence ID" value="NC_040115.1"/>
</dbReference>
<keyword evidence="9 12" id="KW-0406">Ion transport</keyword>
<keyword evidence="6 12" id="KW-0812">Transmembrane</keyword>
<comment type="subunit">
    <text evidence="3">F-type ATPases have 2 components, CF(1) - the catalytic core - and CF(0) - the membrane proton channel.</text>
</comment>
<evidence type="ECO:0000256" key="3">
    <source>
        <dbReference type="ARBA" id="ARBA00011291"/>
    </source>
</evidence>
<evidence type="ECO:0000256" key="9">
    <source>
        <dbReference type="ARBA" id="ARBA00023065"/>
    </source>
</evidence>
<evidence type="ECO:0000256" key="13">
    <source>
        <dbReference type="SAM" id="Phobius"/>
    </source>
</evidence>
<gene>
    <name evidence="14" type="primary">ATP8</name>
</gene>
<dbReference type="GeneID" id="38570725"/>
<keyword evidence="8 13" id="KW-1133">Transmembrane helix</keyword>
<dbReference type="GO" id="GO:0015986">
    <property type="term" value="P:proton motive force-driven ATP synthesis"/>
    <property type="evidence" value="ECO:0007669"/>
    <property type="project" value="InterPro"/>
</dbReference>
<dbReference type="GO" id="GO:0045259">
    <property type="term" value="C:proton-transporting ATP synthase complex"/>
    <property type="evidence" value="ECO:0007669"/>
    <property type="project" value="UniProtKB-KW"/>
</dbReference>
<comment type="subcellular location">
    <subcellularLocation>
        <location evidence="1 12">Mitochondrion membrane</location>
        <topology evidence="1 12">Single-pass membrane protein</topology>
    </subcellularLocation>
</comment>
<keyword evidence="7 12" id="KW-0375">Hydrogen ion transport</keyword>
<evidence type="ECO:0000256" key="5">
    <source>
        <dbReference type="ARBA" id="ARBA00022547"/>
    </source>
</evidence>
<evidence type="ECO:0000256" key="1">
    <source>
        <dbReference type="ARBA" id="ARBA00004304"/>
    </source>
</evidence>
<evidence type="ECO:0000256" key="10">
    <source>
        <dbReference type="ARBA" id="ARBA00023128"/>
    </source>
</evidence>
<dbReference type="AlphaFoldDB" id="A0A3Q8RZ95"/>